<evidence type="ECO:0000256" key="6">
    <source>
        <dbReference type="RuleBase" id="RU362006"/>
    </source>
</evidence>
<evidence type="ECO:0000256" key="4">
    <source>
        <dbReference type="ARBA" id="ARBA00022989"/>
    </source>
</evidence>
<comment type="similarity">
    <text evidence="2 6">Belongs to the DP1 family.</text>
</comment>
<dbReference type="InterPro" id="IPR004345">
    <property type="entry name" value="TB2_DP1_HVA22"/>
</dbReference>
<protein>
    <recommendedName>
        <fullName evidence="6">Receptor expression-enhancing protein</fullName>
    </recommendedName>
</protein>
<evidence type="ECO:0000256" key="5">
    <source>
        <dbReference type="ARBA" id="ARBA00023136"/>
    </source>
</evidence>
<keyword evidence="7" id="KW-0675">Receptor</keyword>
<dbReference type="GO" id="GO:0016020">
    <property type="term" value="C:membrane"/>
    <property type="evidence" value="ECO:0007669"/>
    <property type="project" value="UniProtKB-SubCell"/>
</dbReference>
<reference evidence="7 8" key="1">
    <citation type="submission" date="2021-06" db="EMBL/GenBank/DDBJ databases">
        <title>Caerostris extrusa draft genome.</title>
        <authorList>
            <person name="Kono N."/>
            <person name="Arakawa K."/>
        </authorList>
    </citation>
    <scope>NUCLEOTIDE SEQUENCE [LARGE SCALE GENOMIC DNA]</scope>
</reference>
<keyword evidence="4 6" id="KW-1133">Transmembrane helix</keyword>
<dbReference type="Pfam" id="PF03134">
    <property type="entry name" value="TB2_DP1_HVA22"/>
    <property type="match status" value="1"/>
</dbReference>
<dbReference type="Proteomes" id="UP001054945">
    <property type="component" value="Unassembled WGS sequence"/>
</dbReference>
<evidence type="ECO:0000313" key="7">
    <source>
        <dbReference type="EMBL" id="GIY55931.1"/>
    </source>
</evidence>
<dbReference type="PANTHER" id="PTHR12300">
    <property type="entry name" value="HVA22-LIKE PROTEINS"/>
    <property type="match status" value="1"/>
</dbReference>
<feature type="transmembrane region" description="Helical" evidence="6">
    <location>
        <begin position="41"/>
        <end position="66"/>
    </location>
</feature>
<comment type="caution">
    <text evidence="7">The sequence shown here is derived from an EMBL/GenBank/DDBJ whole genome shotgun (WGS) entry which is preliminary data.</text>
</comment>
<evidence type="ECO:0000256" key="1">
    <source>
        <dbReference type="ARBA" id="ARBA00004141"/>
    </source>
</evidence>
<keyword evidence="3 6" id="KW-0812">Transmembrane</keyword>
<evidence type="ECO:0000256" key="2">
    <source>
        <dbReference type="ARBA" id="ARBA00008573"/>
    </source>
</evidence>
<gene>
    <name evidence="7" type="primary">REEP5_1</name>
    <name evidence="7" type="ORF">CEXT_595281</name>
</gene>
<evidence type="ECO:0000313" key="8">
    <source>
        <dbReference type="Proteomes" id="UP001054945"/>
    </source>
</evidence>
<feature type="transmembrane region" description="Helical" evidence="6">
    <location>
        <begin position="7"/>
        <end position="29"/>
    </location>
</feature>
<dbReference type="EMBL" id="BPLR01012699">
    <property type="protein sequence ID" value="GIY55931.1"/>
    <property type="molecule type" value="Genomic_DNA"/>
</dbReference>
<evidence type="ECO:0000256" key="3">
    <source>
        <dbReference type="ARBA" id="ARBA00022692"/>
    </source>
</evidence>
<name>A0AAV4UDR6_CAEEX</name>
<comment type="subcellular location">
    <subcellularLocation>
        <location evidence="1 6">Membrane</location>
        <topology evidence="1 6">Multi-pass membrane protein</topology>
    </subcellularLocation>
</comment>
<sequence length="104" mass="12199">MLRNTSLLYYILFICIGILYPAYCSLFALQTPDKKDDNLWLIYWVVFAVFNVFEILTDFVFSWLPFYPVLKPIFRMYGGHVDLVLTHAVETAKNVAQQIPPYPQ</sequence>
<accession>A0AAV4UDR6</accession>
<dbReference type="PANTHER" id="PTHR12300:SF161">
    <property type="entry name" value="RECEPTOR EXPRESSION-ENHANCING PROTEIN"/>
    <property type="match status" value="1"/>
</dbReference>
<organism evidence="7 8">
    <name type="scientific">Caerostris extrusa</name>
    <name type="common">Bark spider</name>
    <name type="synonym">Caerostris bankana</name>
    <dbReference type="NCBI Taxonomy" id="172846"/>
    <lineage>
        <taxon>Eukaryota</taxon>
        <taxon>Metazoa</taxon>
        <taxon>Ecdysozoa</taxon>
        <taxon>Arthropoda</taxon>
        <taxon>Chelicerata</taxon>
        <taxon>Arachnida</taxon>
        <taxon>Araneae</taxon>
        <taxon>Araneomorphae</taxon>
        <taxon>Entelegynae</taxon>
        <taxon>Araneoidea</taxon>
        <taxon>Araneidae</taxon>
        <taxon>Caerostris</taxon>
    </lineage>
</organism>
<keyword evidence="5 6" id="KW-0472">Membrane</keyword>
<keyword evidence="8" id="KW-1185">Reference proteome</keyword>
<dbReference type="AlphaFoldDB" id="A0AAV4UDR6"/>
<proteinExistence type="inferred from homology"/>